<organism evidence="2 3">
    <name type="scientific">Paraburkholderia phenoliruptrix</name>
    <dbReference type="NCBI Taxonomy" id="252970"/>
    <lineage>
        <taxon>Bacteria</taxon>
        <taxon>Pseudomonadati</taxon>
        <taxon>Pseudomonadota</taxon>
        <taxon>Betaproteobacteria</taxon>
        <taxon>Burkholderiales</taxon>
        <taxon>Burkholderiaceae</taxon>
        <taxon>Paraburkholderia</taxon>
    </lineage>
</organism>
<dbReference type="EMBL" id="JBFPKE010000009">
    <property type="protein sequence ID" value="MEX3752749.1"/>
    <property type="molecule type" value="Genomic_DNA"/>
</dbReference>
<proteinExistence type="predicted"/>
<dbReference type="InterPro" id="IPR052189">
    <property type="entry name" value="L-asp_N-monooxygenase_NS-form"/>
</dbReference>
<feature type="domain" description="FAD-dependent urate hydroxylase HpyO/Asp monooxygenase CreE-like FAD/NAD(P)-binding" evidence="1">
    <location>
        <begin position="7"/>
        <end position="186"/>
    </location>
</feature>
<dbReference type="InterPro" id="IPR038732">
    <property type="entry name" value="HpyO/CreE_NAD-binding"/>
</dbReference>
<comment type="caution">
    <text evidence="2">The sequence shown here is derived from an EMBL/GenBank/DDBJ whole genome shotgun (WGS) entry which is preliminary data.</text>
</comment>
<reference evidence="2 3" key="1">
    <citation type="submission" date="2024-07" db="EMBL/GenBank/DDBJ databases">
        <title>A survey of Mimosa microsymbionts across Brazilian biomes reveals a high diversity of Paraburkholderia nodulating endemic species, but also that Cupriavidus is common as a symbiont of widespread species.</title>
        <authorList>
            <person name="Rouws L."/>
            <person name="Barauna A."/>
            <person name="Beukes C."/>
            <person name="Rouws J.R.C."/>
            <person name="De Faria S.M."/>
            <person name="Gross E."/>
            <person name="Bueno Dos Reis Junior F."/>
            <person name="Simon M.F."/>
            <person name="Maluk M."/>
            <person name="Odee D.W."/>
            <person name="Kenicer G."/>
            <person name="Young J.P.W."/>
            <person name="Reis V.M."/>
            <person name="Zilli J."/>
            <person name="James E.K."/>
        </authorList>
    </citation>
    <scope>NUCLEOTIDE SEQUENCE [LARGE SCALE GENOMIC DNA]</scope>
    <source>
        <strain evidence="2 3">BR14375</strain>
    </source>
</reference>
<dbReference type="Pfam" id="PF13454">
    <property type="entry name" value="NAD_binding_9"/>
    <property type="match status" value="1"/>
</dbReference>
<dbReference type="RefSeq" id="WP_310110601.1">
    <property type="nucleotide sequence ID" value="NZ_CP168531.1"/>
</dbReference>
<evidence type="ECO:0000313" key="2">
    <source>
        <dbReference type="EMBL" id="MEX3752749.1"/>
    </source>
</evidence>
<evidence type="ECO:0000259" key="1">
    <source>
        <dbReference type="Pfam" id="PF13454"/>
    </source>
</evidence>
<dbReference type="PANTHER" id="PTHR40254">
    <property type="entry name" value="BLR0577 PROTEIN"/>
    <property type="match status" value="1"/>
</dbReference>
<dbReference type="PANTHER" id="PTHR40254:SF1">
    <property type="entry name" value="BLR0577 PROTEIN"/>
    <property type="match status" value="1"/>
</dbReference>
<accession>A0ABV3WHQ4</accession>
<gene>
    <name evidence="2" type="ORF">AB3X84_22410</name>
</gene>
<name>A0ABV3WHQ4_9BURK</name>
<sequence>MTSFCIALVGGGPLSVYALDRLAAFASLRADHRALAVWVFERSGRFGAGEVHDDRQPASSAMNRAAGQISFAADDGNRSAGPLLPRALRPTFAEWCRQRSVATGEALYDIDAVDPPSRRLHGLALCDAFERHAAVLEALPGVTFQRVGREVVDLKPAAGDDGFEVWLDGDAAPCVRADAVLLITGHAHNIVRHPRDDSPRAAARSVIETPYPLADNLAQACVPEGCVVALDGLGLSAIDAALFLTEGRGGRFERTGRPGDVGHVTYLRSGREPERIVAYSRSGYLPLCRALNQKLGHPELEHTGQFLTRAAIDELRRHQGIEIPAVDGYDAIRALDFDRSVLPLVVLEMAFVFYRTALGAAHGNALMNAVRARYAAFVRSCPVDTPPADCLVAPLHDYATAHWRAEEREGAHAPGFDWHALVDPLGGRTAGGAQDTGRQVWMIEHLCADIARARRGNVDDPLKAACDGVWRDLRGTIAYAADKGGLTERSHRHFIDHTLSLYSRLSNGAGIAAMEKILALMQAGVLDLSLGPHPDCTFDETLDQHRLSTRSGALAIRADRLVRARLSPFVASANGGLLYANLLARGVVREWVHPDRSGGVRYAPGGLELNDAHHPLGRDGEATPALTIFGSPTDGVHFFQSSAARPLSDNRILNELARWAADVLDVRHECVANKADVTHPRVALAQGG</sequence>
<evidence type="ECO:0000313" key="3">
    <source>
        <dbReference type="Proteomes" id="UP001558535"/>
    </source>
</evidence>
<protein>
    <submittedName>
        <fullName evidence="2">FAD/NAD(P)-binding protein</fullName>
    </submittedName>
</protein>
<dbReference type="Proteomes" id="UP001558535">
    <property type="component" value="Unassembled WGS sequence"/>
</dbReference>
<keyword evidence="3" id="KW-1185">Reference proteome</keyword>